<dbReference type="AlphaFoldDB" id="A0A1S4DGP9"/>
<dbReference type="OrthoDB" id="1302826at2759"/>
<accession>A0A1S4DGP9</accession>
<dbReference type="RefSeq" id="XP_016512526.1">
    <property type="nucleotide sequence ID" value="XM_016657040.1"/>
</dbReference>
<evidence type="ECO:0000313" key="1">
    <source>
        <dbReference type="RefSeq" id="XP_016512526.1"/>
    </source>
</evidence>
<dbReference type="KEGG" id="nta:107829592"/>
<proteinExistence type="predicted"/>
<dbReference type="PaxDb" id="4097-A0A1S4DGP9"/>
<reference evidence="1" key="1">
    <citation type="submission" date="2025-08" db="UniProtKB">
        <authorList>
            <consortium name="RefSeq"/>
        </authorList>
    </citation>
    <scope>IDENTIFICATION</scope>
</reference>
<organism evidence="1">
    <name type="scientific">Nicotiana tabacum</name>
    <name type="common">Common tobacco</name>
    <dbReference type="NCBI Taxonomy" id="4097"/>
    <lineage>
        <taxon>Eukaryota</taxon>
        <taxon>Viridiplantae</taxon>
        <taxon>Streptophyta</taxon>
        <taxon>Embryophyta</taxon>
        <taxon>Tracheophyta</taxon>
        <taxon>Spermatophyta</taxon>
        <taxon>Magnoliopsida</taxon>
        <taxon>eudicotyledons</taxon>
        <taxon>Gunneridae</taxon>
        <taxon>Pentapetalae</taxon>
        <taxon>asterids</taxon>
        <taxon>lamiids</taxon>
        <taxon>Solanales</taxon>
        <taxon>Solanaceae</taxon>
        <taxon>Nicotianoideae</taxon>
        <taxon>Nicotianeae</taxon>
        <taxon>Nicotiana</taxon>
    </lineage>
</organism>
<gene>
    <name evidence="1" type="primary">LOC107829592</name>
</gene>
<name>A0A1S4DGP9_TOBAC</name>
<sequence>MVDKHLAIRVGTNVPRILHWKVTETPKYANLTGGVIMSSIDKLTYTNISPTCEEMSTLNIATLFEVNADDIASGEVLAFHTDNSVFTSPYCPQNMEQQSK</sequence>
<protein>
    <submittedName>
        <fullName evidence="1">Uncharacterized protein</fullName>
    </submittedName>
</protein>